<dbReference type="AlphaFoldDB" id="A0A323UMF1"/>
<protein>
    <submittedName>
        <fullName evidence="1">Uncharacterized protein</fullName>
    </submittedName>
</protein>
<accession>A0A323UMF1</accession>
<sequence>MTLTTDDLKVIEGSVRVADLRLAHALGIGKPIEIRKLIHRHRAELANYGQLVGAPAPGKRAVAAEFWLNEQQALVMCVLANCPGSAATHRELTDLFAQHRIALLRECRLIFGRRAAAKLWRQLGLPAVVEDEPAARASRAAPASSDQVKHFLAVSTVRRPGAQVQSSVLYAAYRAWCESTSADVVLTQTMFSLVVANLGFTKRCSSVMFWTGLTLVNHLAAVPTGEAGRLL</sequence>
<dbReference type="RefSeq" id="WP_133255986.1">
    <property type="nucleotide sequence ID" value="NZ_QKQS01000012.1"/>
</dbReference>
<gene>
    <name evidence="1" type="ORF">DNX69_07670</name>
</gene>
<reference evidence="1 2" key="1">
    <citation type="submission" date="2018-06" db="EMBL/GenBank/DDBJ databases">
        <title>Draft Whole-Genome Sequence of the purple photosynthetic bacterium Rhodospeudomonas palustris XCP.</title>
        <authorList>
            <person name="Rayyan A."/>
            <person name="Meyer T.E."/>
            <person name="Kyndt J.A."/>
        </authorList>
    </citation>
    <scope>NUCLEOTIDE SEQUENCE [LARGE SCALE GENOMIC DNA]</scope>
    <source>
        <strain evidence="1 2">XCP</strain>
    </source>
</reference>
<evidence type="ECO:0000313" key="2">
    <source>
        <dbReference type="Proteomes" id="UP000248134"/>
    </source>
</evidence>
<evidence type="ECO:0000313" key="1">
    <source>
        <dbReference type="EMBL" id="PZA12760.1"/>
    </source>
</evidence>
<dbReference type="Proteomes" id="UP000248134">
    <property type="component" value="Unassembled WGS sequence"/>
</dbReference>
<proteinExistence type="predicted"/>
<name>A0A323UMF1_RHOPL</name>
<dbReference type="EMBL" id="QKQS01000012">
    <property type="protein sequence ID" value="PZA12760.1"/>
    <property type="molecule type" value="Genomic_DNA"/>
</dbReference>
<organism evidence="1 2">
    <name type="scientific">Rhodopseudomonas palustris</name>
    <dbReference type="NCBI Taxonomy" id="1076"/>
    <lineage>
        <taxon>Bacteria</taxon>
        <taxon>Pseudomonadati</taxon>
        <taxon>Pseudomonadota</taxon>
        <taxon>Alphaproteobacteria</taxon>
        <taxon>Hyphomicrobiales</taxon>
        <taxon>Nitrobacteraceae</taxon>
        <taxon>Rhodopseudomonas</taxon>
    </lineage>
</organism>
<dbReference type="OrthoDB" id="8410826at2"/>
<comment type="caution">
    <text evidence="1">The sequence shown here is derived from an EMBL/GenBank/DDBJ whole genome shotgun (WGS) entry which is preliminary data.</text>
</comment>